<evidence type="ECO:0000313" key="1">
    <source>
        <dbReference type="EMBL" id="JAE12820.1"/>
    </source>
</evidence>
<sequence>MKASQFLVLDTNTYSDQIPGSWMSNYYLLLSAQFFPISCSDKMKLLDKSSKSKISHLSYLGTDNIINYFFTTKSSRLF</sequence>
<dbReference type="EMBL" id="GBRH01185076">
    <property type="protein sequence ID" value="JAE12820.1"/>
    <property type="molecule type" value="Transcribed_RNA"/>
</dbReference>
<proteinExistence type="predicted"/>
<name>A0A0A9FIF2_ARUDO</name>
<protein>
    <submittedName>
        <fullName evidence="1">Uncharacterized protein</fullName>
    </submittedName>
</protein>
<reference evidence="1" key="2">
    <citation type="journal article" date="2015" name="Data Brief">
        <title>Shoot transcriptome of the giant reed, Arundo donax.</title>
        <authorList>
            <person name="Barrero R.A."/>
            <person name="Guerrero F.D."/>
            <person name="Moolhuijzen P."/>
            <person name="Goolsby J.A."/>
            <person name="Tidwell J."/>
            <person name="Bellgard S.E."/>
            <person name="Bellgard M.I."/>
        </authorList>
    </citation>
    <scope>NUCLEOTIDE SEQUENCE</scope>
    <source>
        <tissue evidence="1">Shoot tissue taken approximately 20 cm above the soil surface</tissue>
    </source>
</reference>
<dbReference type="AlphaFoldDB" id="A0A0A9FIF2"/>
<reference evidence="1" key="1">
    <citation type="submission" date="2014-09" db="EMBL/GenBank/DDBJ databases">
        <authorList>
            <person name="Magalhaes I.L.F."/>
            <person name="Oliveira U."/>
            <person name="Santos F.R."/>
            <person name="Vidigal T.H.D.A."/>
            <person name="Brescovit A.D."/>
            <person name="Santos A.J."/>
        </authorList>
    </citation>
    <scope>NUCLEOTIDE SEQUENCE</scope>
    <source>
        <tissue evidence="1">Shoot tissue taken approximately 20 cm above the soil surface</tissue>
    </source>
</reference>
<accession>A0A0A9FIF2</accession>
<organism evidence="1">
    <name type="scientific">Arundo donax</name>
    <name type="common">Giant reed</name>
    <name type="synonym">Donax arundinaceus</name>
    <dbReference type="NCBI Taxonomy" id="35708"/>
    <lineage>
        <taxon>Eukaryota</taxon>
        <taxon>Viridiplantae</taxon>
        <taxon>Streptophyta</taxon>
        <taxon>Embryophyta</taxon>
        <taxon>Tracheophyta</taxon>
        <taxon>Spermatophyta</taxon>
        <taxon>Magnoliopsida</taxon>
        <taxon>Liliopsida</taxon>
        <taxon>Poales</taxon>
        <taxon>Poaceae</taxon>
        <taxon>PACMAD clade</taxon>
        <taxon>Arundinoideae</taxon>
        <taxon>Arundineae</taxon>
        <taxon>Arundo</taxon>
    </lineage>
</organism>